<evidence type="ECO:0000313" key="1">
    <source>
        <dbReference type="EMBL" id="NGP89683.1"/>
    </source>
</evidence>
<keyword evidence="2" id="KW-1185">Reference proteome</keyword>
<dbReference type="EMBL" id="JAALLS010000023">
    <property type="protein sequence ID" value="NGP89683.1"/>
    <property type="molecule type" value="Genomic_DNA"/>
</dbReference>
<proteinExistence type="predicted"/>
<comment type="caution">
    <text evidence="1">The sequence shown here is derived from an EMBL/GenBank/DDBJ whole genome shotgun (WGS) entry which is preliminary data.</text>
</comment>
<protein>
    <submittedName>
        <fullName evidence="1">Uncharacterized protein</fullName>
    </submittedName>
</protein>
<sequence>MFNWIRDFLHKRDYDRPTGKNLYTYKMSREEFEELEKELIKWLQKKLEFNSLSEIVDKKRIFNNLFVLYAAEWWKRRFSGGRWSWQPILDDLNLNSDEWSAPKRSHCVERGFRYWRIDLKNTHGLRFLGSVALQGGLPMNLLGNNHGSIAYVLQRTIDLSGDKEPTKDLIISWISDLSSYLPKTYRKEEIYFLLAEVIQTISRIKSEANSTVPEDVVKEWRNNSDYWSSQFPISVSEQKTFNILESLVEKVAKTTIKKSTSFVDIQRKILRDEDKRVTLRVELTIDEFIDGQDIKNKFELEIDKDLPQKLVLGISAGESFQNIYLRRTLGGSSYRSEKQTIDIAGSDVSSELRLELRDLLGNKWIQPIGQGEELDEGLPWIFDFSESNTNVGLFNKQGSVNISAEKFMLVMPKEWSVEASKVSKRLWGYLDNREIYVCVGNVVVDSGQDQFIIRTQKAGKDARYVLHGEEILNVFEKPQIAFRGGPRLQKKSSYGDITSVRKGVSWKRGKKNYTESLKGIIGPTTLKVMEGIYTDWKKKLVILPKDSKEYLEPSNKPDCGYWILKNWKVDLIKVNNPLLEVEKVGTNKWFVNYTGKGIPPESFNAEIAWKGNSTNARICLDFPGKGVQIYNSNGEKLVSNTLVSVNNLHGLRANILPADATDIQLLIDLVSEDANNVSKLFNLGLQKNETSKQLRLIDYREVFEEMLSITEEAEAYISFEVLLDGRRYAQLRVSRYSFVLENGTDDKFFIQNDHIKQDLTGQASSLSARAQRLDIPGIDHLELQYQESGHLKLPPQLKSPGPWIVYPSTSADYMFKPVIKFIDGNVDQLGGLRSALQISDKEERINELDGVIEKLVQNPSHEDWTVVAQLVNEFGHLPLSSLDMWKRLAHNYDAMAMLSTGIISCPDDFLDRFALELPFLFEFIPIASWAKASLLSVSDYQDQFSPSELNEILNSKLKVTNWSRDILELPLSFSAFFGFDYLSPDLERINEEIINFSFLEGPESAYQNLRNRNSDKNKSEWLSFDTIYRLIEKFSQEEPFLYNLDEEFRTVVYNTPILLAHAAAKDIRIKQFEDPNFVSMLRKVKEFDSNWYINAYKFSLAKLFCRDKIEV</sequence>
<accession>A0A6M1TBB5</accession>
<gene>
    <name evidence="1" type="ORF">G3569_15090</name>
</gene>
<organism evidence="1 2">
    <name type="scientific">Fodinibius halophilus</name>
    <dbReference type="NCBI Taxonomy" id="1736908"/>
    <lineage>
        <taxon>Bacteria</taxon>
        <taxon>Pseudomonadati</taxon>
        <taxon>Balneolota</taxon>
        <taxon>Balneolia</taxon>
        <taxon>Balneolales</taxon>
        <taxon>Balneolaceae</taxon>
        <taxon>Fodinibius</taxon>
    </lineage>
</organism>
<dbReference type="InterPro" id="IPR047879">
    <property type="entry name" value="YjiT"/>
</dbReference>
<name>A0A6M1TBB5_9BACT</name>
<evidence type="ECO:0000313" key="2">
    <source>
        <dbReference type="Proteomes" id="UP000479132"/>
    </source>
</evidence>
<dbReference type="AlphaFoldDB" id="A0A6M1TBB5"/>
<reference evidence="1 2" key="1">
    <citation type="submission" date="2020-02" db="EMBL/GenBank/DDBJ databases">
        <title>Aliifodinibius halophilus 2W32, complete genome.</title>
        <authorList>
            <person name="Li Y."/>
            <person name="Wu S."/>
        </authorList>
    </citation>
    <scope>NUCLEOTIDE SEQUENCE [LARGE SCALE GENOMIC DNA]</scope>
    <source>
        <strain evidence="1 2">2W32</strain>
    </source>
</reference>
<dbReference type="RefSeq" id="WP_165270684.1">
    <property type="nucleotide sequence ID" value="NZ_JAALLS010000023.1"/>
</dbReference>
<dbReference type="NCBIfam" id="NF038336">
    <property type="entry name" value="YjiT_fam"/>
    <property type="match status" value="1"/>
</dbReference>
<dbReference type="Proteomes" id="UP000479132">
    <property type="component" value="Unassembled WGS sequence"/>
</dbReference>